<gene>
    <name evidence="2" type="ORF">CDEST_14246</name>
</gene>
<protein>
    <submittedName>
        <fullName evidence="2">Aromatic prenyltransferase</fullName>
    </submittedName>
</protein>
<dbReference type="AlphaFoldDB" id="A0AAX4J1C3"/>
<dbReference type="GO" id="GO:0016765">
    <property type="term" value="F:transferase activity, transferring alkyl or aryl (other than methyl) groups"/>
    <property type="evidence" value="ECO:0007669"/>
    <property type="project" value="InterPro"/>
</dbReference>
<dbReference type="InterPro" id="IPR017795">
    <property type="entry name" value="ABBA_NscD-like"/>
</dbReference>
<accession>A0AAX4J1C3</accession>
<dbReference type="SFLD" id="SFLDS00036">
    <property type="entry name" value="Aromatic_Prenyltransferase"/>
    <property type="match status" value="1"/>
</dbReference>
<dbReference type="RefSeq" id="XP_062786453.1">
    <property type="nucleotide sequence ID" value="XM_062930402.1"/>
</dbReference>
<sequence length="402" mass="44174">MEHHPPTTVYDANATKSNLNNAVDPSISKGNPLVSSWLPLIYNSLSSLLHWTGSYSAEMIEYHLAFVAEAVVPRLKPPAAADEPRYLATHSHGIYEASIAFASHTPAKVRFSVQPLVSPACDDLLGQKGTREKIEGIASVCSADRTWLDDFVDSVFLTAEEEAELVDKKANGDAATSTPLQQNCFVAFDLETNMDKNGNAAIIMKTYLFPQLKALATGQKLVDITESVMIRLAGGNKDMLAAWNLLKTFLVSNHEVNIDFLAIDCLAPHKKPRAKVYVHTRLSSLSLARTVFTLGGLLPNSSADFLSQVWPLLMDMEDVSQATMDGVEKPLNKPDKDNMQSRGLCFTLSLVPGKVIPQIKMYVPMWQYARNEADVLKRYQRILQTEGTMGDYDIGAAVQGAL</sequence>
<evidence type="ECO:0000313" key="2">
    <source>
        <dbReference type="EMBL" id="WQF89232.1"/>
    </source>
</evidence>
<dbReference type="GeneID" id="87950746"/>
<dbReference type="InterPro" id="IPR033964">
    <property type="entry name" value="ABBA"/>
</dbReference>
<evidence type="ECO:0000313" key="3">
    <source>
        <dbReference type="Proteomes" id="UP001322277"/>
    </source>
</evidence>
<proteinExistence type="predicted"/>
<evidence type="ECO:0000256" key="1">
    <source>
        <dbReference type="ARBA" id="ARBA00022679"/>
    </source>
</evidence>
<dbReference type="Proteomes" id="UP001322277">
    <property type="component" value="Chromosome 9"/>
</dbReference>
<keyword evidence="1" id="KW-0808">Transferase</keyword>
<dbReference type="PANTHER" id="PTHR40627:SF5">
    <property type="entry name" value="INDOLE PRENYLTRANSFERASE TDIB"/>
    <property type="match status" value="1"/>
</dbReference>
<dbReference type="Pfam" id="PF11991">
    <property type="entry name" value="Trp_DMAT"/>
    <property type="match status" value="1"/>
</dbReference>
<keyword evidence="3" id="KW-1185">Reference proteome</keyword>
<organism evidence="2 3">
    <name type="scientific">Colletotrichum destructivum</name>
    <dbReference type="NCBI Taxonomy" id="34406"/>
    <lineage>
        <taxon>Eukaryota</taxon>
        <taxon>Fungi</taxon>
        <taxon>Dikarya</taxon>
        <taxon>Ascomycota</taxon>
        <taxon>Pezizomycotina</taxon>
        <taxon>Sordariomycetes</taxon>
        <taxon>Hypocreomycetidae</taxon>
        <taxon>Glomerellales</taxon>
        <taxon>Glomerellaceae</taxon>
        <taxon>Colletotrichum</taxon>
        <taxon>Colletotrichum destructivum species complex</taxon>
    </lineage>
</organism>
<dbReference type="PANTHER" id="PTHR40627">
    <property type="entry name" value="INDOLE PRENYLTRANSFERASE TDIB-RELATED"/>
    <property type="match status" value="1"/>
</dbReference>
<reference evidence="3" key="1">
    <citation type="journal article" date="2023" name="bioRxiv">
        <title>Complete genome of the Medicago anthracnose fungus, Colletotrichum destructivum, reveals a mini-chromosome-like region within a core chromosome.</title>
        <authorList>
            <person name="Lapalu N."/>
            <person name="Simon A."/>
            <person name="Lu A."/>
            <person name="Plaumann P.-L."/>
            <person name="Amselem J."/>
            <person name="Pigne S."/>
            <person name="Auger A."/>
            <person name="Koch C."/>
            <person name="Dallery J.-F."/>
            <person name="O'Connell R.J."/>
        </authorList>
    </citation>
    <scope>NUCLEOTIDE SEQUENCE [LARGE SCALE GENOMIC DNA]</scope>
    <source>
        <strain evidence="3">CBS 520.97</strain>
    </source>
</reference>
<dbReference type="EMBL" id="CP137313">
    <property type="protein sequence ID" value="WQF89232.1"/>
    <property type="molecule type" value="Genomic_DNA"/>
</dbReference>
<dbReference type="KEGG" id="cdet:87950746"/>
<dbReference type="GO" id="GO:0009820">
    <property type="term" value="P:alkaloid metabolic process"/>
    <property type="evidence" value="ECO:0007669"/>
    <property type="project" value="InterPro"/>
</dbReference>
<name>A0AAX4J1C3_9PEZI</name>
<dbReference type="NCBIfam" id="TIGR03429">
    <property type="entry name" value="arom_pren_DMATS"/>
    <property type="match status" value="1"/>
</dbReference>
<dbReference type="CDD" id="cd13929">
    <property type="entry name" value="PT-DMATS_CymD"/>
    <property type="match status" value="1"/>
</dbReference>